<evidence type="ECO:0000256" key="7">
    <source>
        <dbReference type="PROSITE-ProRule" id="PRU00221"/>
    </source>
</evidence>
<evidence type="ECO:0000256" key="1">
    <source>
        <dbReference type="ARBA" id="ARBA00022574"/>
    </source>
</evidence>
<dbReference type="PROSITE" id="PS50082">
    <property type="entry name" value="WD_REPEATS_2"/>
    <property type="match status" value="3"/>
</dbReference>
<evidence type="ECO:0000259" key="8">
    <source>
        <dbReference type="PROSITE" id="PS50145"/>
    </source>
</evidence>
<feature type="domain" description="TRAF-type" evidence="8">
    <location>
        <begin position="52"/>
        <end position="116"/>
    </location>
</feature>
<dbReference type="EMBL" id="MU827309">
    <property type="protein sequence ID" value="KAJ7360489.1"/>
    <property type="molecule type" value="Genomic_DNA"/>
</dbReference>
<dbReference type="InterPro" id="IPR013083">
    <property type="entry name" value="Znf_RING/FYVE/PHD"/>
</dbReference>
<dbReference type="SUPFAM" id="SSF49599">
    <property type="entry name" value="TRAF domain-like"/>
    <property type="match status" value="1"/>
</dbReference>
<dbReference type="InterPro" id="IPR036322">
    <property type="entry name" value="WD40_repeat_dom_sf"/>
</dbReference>
<keyword evidence="10" id="KW-1185">Reference proteome</keyword>
<dbReference type="InterPro" id="IPR019775">
    <property type="entry name" value="WD40_repeat_CS"/>
</dbReference>
<dbReference type="OrthoDB" id="674604at2759"/>
<dbReference type="Gene3D" id="2.130.10.10">
    <property type="entry name" value="YVTN repeat-like/Quinoprotein amine dehydrogenase"/>
    <property type="match status" value="2"/>
</dbReference>
<dbReference type="GO" id="GO:0005730">
    <property type="term" value="C:nucleolus"/>
    <property type="evidence" value="ECO:0007669"/>
    <property type="project" value="TreeGrafter"/>
</dbReference>
<dbReference type="SUPFAM" id="SSF50978">
    <property type="entry name" value="WD40 repeat-like"/>
    <property type="match status" value="1"/>
</dbReference>
<dbReference type="PANTHER" id="PTHR19848">
    <property type="entry name" value="WD40 REPEAT PROTEIN"/>
    <property type="match status" value="1"/>
</dbReference>
<dbReference type="InterPro" id="IPR015943">
    <property type="entry name" value="WD40/YVTN_repeat-like_dom_sf"/>
</dbReference>
<evidence type="ECO:0000313" key="10">
    <source>
        <dbReference type="Proteomes" id="UP001163046"/>
    </source>
</evidence>
<dbReference type="Pfam" id="PF02176">
    <property type="entry name" value="zf-TRAF"/>
    <property type="match status" value="1"/>
</dbReference>
<protein>
    <recommendedName>
        <fullName evidence="8">TRAF-type domain-containing protein</fullName>
    </recommendedName>
</protein>
<evidence type="ECO:0000256" key="6">
    <source>
        <dbReference type="PROSITE-ProRule" id="PRU00207"/>
    </source>
</evidence>
<evidence type="ECO:0000256" key="4">
    <source>
        <dbReference type="ARBA" id="ARBA00022771"/>
    </source>
</evidence>
<dbReference type="Proteomes" id="UP001163046">
    <property type="component" value="Unassembled WGS sequence"/>
</dbReference>
<dbReference type="SMART" id="SM00320">
    <property type="entry name" value="WD40"/>
    <property type="match status" value="7"/>
</dbReference>
<dbReference type="InterPro" id="IPR001293">
    <property type="entry name" value="Znf_TRAF"/>
</dbReference>
<feature type="repeat" description="WD" evidence="7">
    <location>
        <begin position="256"/>
        <end position="295"/>
    </location>
</feature>
<dbReference type="PROSITE" id="PS50294">
    <property type="entry name" value="WD_REPEATS_REGION"/>
    <property type="match status" value="2"/>
</dbReference>
<keyword evidence="5 6" id="KW-0862">Zinc</keyword>
<evidence type="ECO:0000256" key="3">
    <source>
        <dbReference type="ARBA" id="ARBA00022737"/>
    </source>
</evidence>
<evidence type="ECO:0000256" key="2">
    <source>
        <dbReference type="ARBA" id="ARBA00022723"/>
    </source>
</evidence>
<keyword evidence="4 6" id="KW-0863">Zinc-finger</keyword>
<keyword evidence="2 6" id="KW-0479">Metal-binding</keyword>
<dbReference type="GO" id="GO:0008270">
    <property type="term" value="F:zinc ion binding"/>
    <property type="evidence" value="ECO:0007669"/>
    <property type="project" value="UniProtKB-KW"/>
</dbReference>
<keyword evidence="1 7" id="KW-0853">WD repeat</keyword>
<dbReference type="Gene3D" id="3.30.40.10">
    <property type="entry name" value="Zinc/RING finger domain, C3HC4 (zinc finger)"/>
    <property type="match status" value="1"/>
</dbReference>
<feature type="repeat" description="WD" evidence="7">
    <location>
        <begin position="503"/>
        <end position="538"/>
    </location>
</feature>
<dbReference type="PANTHER" id="PTHR19848:SF6">
    <property type="entry name" value="E3 UBIQUITIN-PROTEIN LIGASE TRAF7"/>
    <property type="match status" value="1"/>
</dbReference>
<dbReference type="GO" id="GO:0000027">
    <property type="term" value="P:ribosomal large subunit assembly"/>
    <property type="evidence" value="ECO:0007669"/>
    <property type="project" value="TreeGrafter"/>
</dbReference>
<proteinExistence type="predicted"/>
<comment type="caution">
    <text evidence="9">The sequence shown here is derived from an EMBL/GenBank/DDBJ whole genome shotgun (WGS) entry which is preliminary data.</text>
</comment>
<name>A0A9X0CM35_9CNID</name>
<keyword evidence="3" id="KW-0677">Repeat</keyword>
<dbReference type="CDD" id="cd00200">
    <property type="entry name" value="WD40"/>
    <property type="match status" value="1"/>
</dbReference>
<dbReference type="PROSITE" id="PS00678">
    <property type="entry name" value="WD_REPEATS_1"/>
    <property type="match status" value="2"/>
</dbReference>
<reference evidence="9" key="1">
    <citation type="submission" date="2023-01" db="EMBL/GenBank/DDBJ databases">
        <title>Genome assembly of the deep-sea coral Lophelia pertusa.</title>
        <authorList>
            <person name="Herrera S."/>
            <person name="Cordes E."/>
        </authorList>
    </citation>
    <scope>NUCLEOTIDE SEQUENCE</scope>
    <source>
        <strain evidence="9">USNM1676648</strain>
        <tissue evidence="9">Polyp</tissue>
    </source>
</reference>
<organism evidence="9 10">
    <name type="scientific">Desmophyllum pertusum</name>
    <dbReference type="NCBI Taxonomy" id="174260"/>
    <lineage>
        <taxon>Eukaryota</taxon>
        <taxon>Metazoa</taxon>
        <taxon>Cnidaria</taxon>
        <taxon>Anthozoa</taxon>
        <taxon>Hexacorallia</taxon>
        <taxon>Scleractinia</taxon>
        <taxon>Caryophylliina</taxon>
        <taxon>Caryophylliidae</taxon>
        <taxon>Desmophyllum</taxon>
    </lineage>
</organism>
<evidence type="ECO:0000256" key="5">
    <source>
        <dbReference type="ARBA" id="ARBA00022833"/>
    </source>
</evidence>
<sequence length="538" mass="60097">MHLVSNLAVRGQIEDLQIHCRHGLTRSDSEEDFEVDTTGCQERISFGRRTEHEELCGFALIPCPNSSNQCGKFRRKGLEEHLKVCAQYRCQYSVKGCEHVGTKLNVEDHGKTCRHKHSAEPPKCQALHSGSSEELRSSIKGLSERVSWLENNQDALVTQVEQCNSAVSRLSDTVEDLVFQVEQLTIILKRSSLYREMSVTSIPETINSSQSISPDDTLSYSHAHKQLVRLKTSQSVVSTHQDVWSIPCVLKCIGTLRGHRGSIWSMVSRGHRLFSAGGDQVIKVWNMENVRLAKCTEVLEGHTNDIHTMCVGGGKLYSAGSDQAIISWNLENLTLHKKVENAHDNIICAIVYNGKYLFTSSHSCIKVWDASTLQEVHEMPDLHHWVRALAVDAKREKLFSGSHNVVHIWDATGSFSLRGTIDHSLGSVYSLAVTKQFIIVGTYNQNIHVYDVNSYQSIKALVGHIGTVTGLAPAVTGKLLFSASYDTTVQIWNLDTMLPMQTLSRHEGSVNCVVIHKDLLLSGSEDMEIKVFKYFKAE</sequence>
<accession>A0A9X0CM35</accession>
<dbReference type="PROSITE" id="PS50145">
    <property type="entry name" value="ZF_TRAF"/>
    <property type="match status" value="1"/>
</dbReference>
<dbReference type="InterPro" id="IPR001680">
    <property type="entry name" value="WD40_rpt"/>
</dbReference>
<feature type="repeat" description="WD" evidence="7">
    <location>
        <begin position="461"/>
        <end position="502"/>
    </location>
</feature>
<feature type="zinc finger region" description="TRAF-type" evidence="6">
    <location>
        <begin position="52"/>
        <end position="116"/>
    </location>
</feature>
<dbReference type="Pfam" id="PF00400">
    <property type="entry name" value="WD40"/>
    <property type="match status" value="4"/>
</dbReference>
<gene>
    <name evidence="9" type="ORF">OS493_015590</name>
</gene>
<dbReference type="AlphaFoldDB" id="A0A9X0CM35"/>
<evidence type="ECO:0000313" key="9">
    <source>
        <dbReference type="EMBL" id="KAJ7360489.1"/>
    </source>
</evidence>
<dbReference type="GO" id="GO:0007219">
    <property type="term" value="P:Notch signaling pathway"/>
    <property type="evidence" value="ECO:0007669"/>
    <property type="project" value="TreeGrafter"/>
</dbReference>